<keyword evidence="1" id="KW-0812">Transmembrane</keyword>
<accession>A0A5A7T438</accession>
<dbReference type="EMBL" id="SSTD01010113">
    <property type="protein sequence ID" value="TYK12731.1"/>
    <property type="molecule type" value="Genomic_DNA"/>
</dbReference>
<name>A0A5A7T438_CUCMM</name>
<keyword evidence="1" id="KW-0472">Membrane</keyword>
<reference evidence="3 4" key="1">
    <citation type="submission" date="2019-08" db="EMBL/GenBank/DDBJ databases">
        <title>Draft genome sequences of two oriental melons (Cucumis melo L. var makuwa).</title>
        <authorList>
            <person name="Kwon S.-Y."/>
        </authorList>
    </citation>
    <scope>NUCLEOTIDE SEQUENCE [LARGE SCALE GENOMIC DNA]</scope>
    <source>
        <strain evidence="4">cv. Chang Bougi</strain>
        <strain evidence="3">cv. SW 3</strain>
        <tissue evidence="1">Leaf</tissue>
    </source>
</reference>
<evidence type="ECO:0000313" key="4">
    <source>
        <dbReference type="Proteomes" id="UP000321947"/>
    </source>
</evidence>
<proteinExistence type="predicted"/>
<dbReference type="Proteomes" id="UP000321947">
    <property type="component" value="Unassembled WGS sequence"/>
</dbReference>
<dbReference type="Proteomes" id="UP000321393">
    <property type="component" value="Unassembled WGS sequence"/>
</dbReference>
<dbReference type="OrthoDB" id="10454628at2759"/>
<evidence type="ECO:0000313" key="2">
    <source>
        <dbReference type="EMBL" id="TYK12731.1"/>
    </source>
</evidence>
<dbReference type="AlphaFoldDB" id="A0A5A7T438"/>
<comment type="caution">
    <text evidence="1">The sequence shown here is derived from an EMBL/GenBank/DDBJ whole genome shotgun (WGS) entry which is preliminary data.</text>
</comment>
<gene>
    <name evidence="2" type="ORF">E5676_scaffold255G003190</name>
    <name evidence="1" type="ORF">E6C27_scaffold18G001360</name>
</gene>
<dbReference type="EMBL" id="SSTE01019703">
    <property type="protein sequence ID" value="KAA0036337.1"/>
    <property type="molecule type" value="Genomic_DNA"/>
</dbReference>
<sequence length="85" mass="9731">MSTSVALAEWLRRVPAKYMGFPRESSNLSGDEELFLFTYFVSRNLMYLPRNLSVTVLGRWYVGQGATKSASRKIVYVASQQDTWT</sequence>
<protein>
    <submittedName>
        <fullName evidence="1 2">Transmembrane protein</fullName>
    </submittedName>
</protein>
<evidence type="ECO:0000313" key="1">
    <source>
        <dbReference type="EMBL" id="KAA0036337.1"/>
    </source>
</evidence>
<evidence type="ECO:0000313" key="3">
    <source>
        <dbReference type="Proteomes" id="UP000321393"/>
    </source>
</evidence>
<organism evidence="1 3">
    <name type="scientific">Cucumis melo var. makuwa</name>
    <name type="common">Oriental melon</name>
    <dbReference type="NCBI Taxonomy" id="1194695"/>
    <lineage>
        <taxon>Eukaryota</taxon>
        <taxon>Viridiplantae</taxon>
        <taxon>Streptophyta</taxon>
        <taxon>Embryophyta</taxon>
        <taxon>Tracheophyta</taxon>
        <taxon>Spermatophyta</taxon>
        <taxon>Magnoliopsida</taxon>
        <taxon>eudicotyledons</taxon>
        <taxon>Gunneridae</taxon>
        <taxon>Pentapetalae</taxon>
        <taxon>rosids</taxon>
        <taxon>fabids</taxon>
        <taxon>Cucurbitales</taxon>
        <taxon>Cucurbitaceae</taxon>
        <taxon>Benincaseae</taxon>
        <taxon>Cucumis</taxon>
    </lineage>
</organism>